<keyword evidence="8" id="KW-1185">Reference proteome</keyword>
<dbReference type="AlphaFoldDB" id="A0A5D4XLA8"/>
<proteinExistence type="inferred from homology"/>
<gene>
    <name evidence="7" type="ORF">FZO89_03920</name>
</gene>
<evidence type="ECO:0000313" key="7">
    <source>
        <dbReference type="EMBL" id="TYT25478.1"/>
    </source>
</evidence>
<feature type="transmembrane region" description="Helical" evidence="6">
    <location>
        <begin position="69"/>
        <end position="89"/>
    </location>
</feature>
<evidence type="ECO:0000256" key="6">
    <source>
        <dbReference type="SAM" id="Phobius"/>
    </source>
</evidence>
<dbReference type="EMBL" id="VTFT01000001">
    <property type="protein sequence ID" value="TYT25478.1"/>
    <property type="molecule type" value="Genomic_DNA"/>
</dbReference>
<evidence type="ECO:0000256" key="1">
    <source>
        <dbReference type="ARBA" id="ARBA00004141"/>
    </source>
</evidence>
<dbReference type="PANTHER" id="PTHR43461">
    <property type="entry name" value="TRANSMEMBRANE PROTEIN 256"/>
    <property type="match status" value="1"/>
</dbReference>
<sequence>MSPAPARVPAVRWLRAAGALLAAVAVGLSAYAAHGIEAPARANLQLAALYAFGHGVALAALARGGASRLALGALWLLLAGTVLFAGALVSKSLLGWSAATAPLGGGLLILGWLLLAASAARD</sequence>
<dbReference type="RefSeq" id="WP_149102029.1">
    <property type="nucleotide sequence ID" value="NZ_VTFT01000001.1"/>
</dbReference>
<keyword evidence="4 6" id="KW-1133">Transmembrane helix</keyword>
<keyword evidence="3 6" id="KW-0812">Transmembrane</keyword>
<comment type="caution">
    <text evidence="7">The sequence shown here is derived from an EMBL/GenBank/DDBJ whole genome shotgun (WGS) entry which is preliminary data.</text>
</comment>
<protein>
    <submittedName>
        <fullName evidence="7">DUF423 domain-containing protein</fullName>
    </submittedName>
</protein>
<dbReference type="Pfam" id="PF04241">
    <property type="entry name" value="DUF423"/>
    <property type="match status" value="1"/>
</dbReference>
<organism evidence="7 8">
    <name type="scientific">Luteimonas viscosa</name>
    <dbReference type="NCBI Taxonomy" id="1132694"/>
    <lineage>
        <taxon>Bacteria</taxon>
        <taxon>Pseudomonadati</taxon>
        <taxon>Pseudomonadota</taxon>
        <taxon>Gammaproteobacteria</taxon>
        <taxon>Lysobacterales</taxon>
        <taxon>Lysobacteraceae</taxon>
        <taxon>Luteimonas</taxon>
    </lineage>
</organism>
<feature type="transmembrane region" description="Helical" evidence="6">
    <location>
        <begin position="42"/>
        <end position="62"/>
    </location>
</feature>
<dbReference type="InterPro" id="IPR006696">
    <property type="entry name" value="DUF423"/>
</dbReference>
<name>A0A5D4XLA8_9GAMM</name>
<feature type="transmembrane region" description="Helical" evidence="6">
    <location>
        <begin position="95"/>
        <end position="117"/>
    </location>
</feature>
<comment type="similarity">
    <text evidence="2">Belongs to the UPF0382 family.</text>
</comment>
<reference evidence="7 8" key="1">
    <citation type="submission" date="2019-08" db="EMBL/GenBank/DDBJ databases">
        <title>Luteimonas viscosus sp. nov., isolated from soil of a sunflower field.</title>
        <authorList>
            <person name="Jianli Z."/>
            <person name="Ying Z."/>
        </authorList>
    </citation>
    <scope>NUCLEOTIDE SEQUENCE [LARGE SCALE GENOMIC DNA]</scope>
    <source>
        <strain evidence="7 8">XBU10</strain>
    </source>
</reference>
<evidence type="ECO:0000313" key="8">
    <source>
        <dbReference type="Proteomes" id="UP000324973"/>
    </source>
</evidence>
<comment type="subcellular location">
    <subcellularLocation>
        <location evidence="1">Membrane</location>
        <topology evidence="1">Multi-pass membrane protein</topology>
    </subcellularLocation>
</comment>
<evidence type="ECO:0000256" key="5">
    <source>
        <dbReference type="ARBA" id="ARBA00023136"/>
    </source>
</evidence>
<evidence type="ECO:0000256" key="3">
    <source>
        <dbReference type="ARBA" id="ARBA00022692"/>
    </source>
</evidence>
<dbReference type="Proteomes" id="UP000324973">
    <property type="component" value="Unassembled WGS sequence"/>
</dbReference>
<dbReference type="PANTHER" id="PTHR43461:SF1">
    <property type="entry name" value="TRANSMEMBRANE PROTEIN 256"/>
    <property type="match status" value="1"/>
</dbReference>
<accession>A0A5D4XLA8</accession>
<dbReference type="GO" id="GO:0005886">
    <property type="term" value="C:plasma membrane"/>
    <property type="evidence" value="ECO:0007669"/>
    <property type="project" value="TreeGrafter"/>
</dbReference>
<evidence type="ECO:0000256" key="2">
    <source>
        <dbReference type="ARBA" id="ARBA00009694"/>
    </source>
</evidence>
<keyword evidence="5 6" id="KW-0472">Membrane</keyword>
<evidence type="ECO:0000256" key="4">
    <source>
        <dbReference type="ARBA" id="ARBA00022989"/>
    </source>
</evidence>